<dbReference type="Proteomes" id="UP000441717">
    <property type="component" value="Unassembled WGS sequence"/>
</dbReference>
<feature type="region of interest" description="Disordered" evidence="1">
    <location>
        <begin position="437"/>
        <end position="485"/>
    </location>
</feature>
<keyword evidence="5" id="KW-1185">Reference proteome</keyword>
<evidence type="ECO:0000313" key="4">
    <source>
        <dbReference type="EMBL" id="MQL53607.1"/>
    </source>
</evidence>
<evidence type="ECO:0000256" key="2">
    <source>
        <dbReference type="SAM" id="Phobius"/>
    </source>
</evidence>
<feature type="transmembrane region" description="Helical" evidence="2">
    <location>
        <begin position="313"/>
        <end position="331"/>
    </location>
</feature>
<feature type="transmembrane region" description="Helical" evidence="2">
    <location>
        <begin position="232"/>
        <end position="252"/>
    </location>
</feature>
<dbReference type="InterPro" id="IPR013783">
    <property type="entry name" value="Ig-like_fold"/>
</dbReference>
<keyword evidence="2" id="KW-1133">Transmembrane helix</keyword>
<evidence type="ECO:0000256" key="1">
    <source>
        <dbReference type="SAM" id="MobiDB-lite"/>
    </source>
</evidence>
<organism evidence="4 5">
    <name type="scientific">Desulfofundulus thermobenzoicus</name>
    <dbReference type="NCBI Taxonomy" id="29376"/>
    <lineage>
        <taxon>Bacteria</taxon>
        <taxon>Bacillati</taxon>
        <taxon>Bacillota</taxon>
        <taxon>Clostridia</taxon>
        <taxon>Eubacteriales</taxon>
        <taxon>Peptococcaceae</taxon>
        <taxon>Desulfofundulus</taxon>
    </lineage>
</organism>
<reference evidence="4 5" key="1">
    <citation type="submission" date="2019-10" db="EMBL/GenBank/DDBJ databases">
        <title>Comparative genomics of sulfur disproportionating microorganisms.</title>
        <authorList>
            <person name="Ward L.M."/>
            <person name="Bertran E."/>
            <person name="Johnston D."/>
        </authorList>
    </citation>
    <scope>NUCLEOTIDE SEQUENCE [LARGE SCALE GENOMIC DNA]</scope>
    <source>
        <strain evidence="4 5">DSM 14055</strain>
    </source>
</reference>
<dbReference type="AlphaFoldDB" id="A0A6N7IVV9"/>
<feature type="compositionally biased region" description="Gly residues" evidence="1">
    <location>
        <begin position="441"/>
        <end position="450"/>
    </location>
</feature>
<keyword evidence="3" id="KW-0732">Signal</keyword>
<dbReference type="Gene3D" id="2.60.40.10">
    <property type="entry name" value="Immunoglobulins"/>
    <property type="match status" value="1"/>
</dbReference>
<keyword evidence="2" id="KW-0472">Membrane</keyword>
<feature type="transmembrane region" description="Helical" evidence="2">
    <location>
        <begin position="187"/>
        <end position="211"/>
    </location>
</feature>
<dbReference type="EMBL" id="WHYR01000057">
    <property type="protein sequence ID" value="MQL53607.1"/>
    <property type="molecule type" value="Genomic_DNA"/>
</dbReference>
<feature type="transmembrane region" description="Helical" evidence="2">
    <location>
        <begin position="351"/>
        <end position="373"/>
    </location>
</feature>
<accession>A0A6N7IVV9</accession>
<dbReference type="OrthoDB" id="1715299at2"/>
<protein>
    <recommendedName>
        <fullName evidence="6">Fibronectin type-III domain-containing protein</fullName>
    </recommendedName>
</protein>
<feature type="transmembrane region" description="Helical" evidence="2">
    <location>
        <begin position="287"/>
        <end position="306"/>
    </location>
</feature>
<keyword evidence="2" id="KW-0812">Transmembrane</keyword>
<evidence type="ECO:0000313" key="5">
    <source>
        <dbReference type="Proteomes" id="UP000441717"/>
    </source>
</evidence>
<evidence type="ECO:0008006" key="6">
    <source>
        <dbReference type="Google" id="ProtNLM"/>
    </source>
</evidence>
<dbReference type="RefSeq" id="WP_152948070.1">
    <property type="nucleotide sequence ID" value="NZ_WHYR01000057.1"/>
</dbReference>
<sequence>MRRNLACLLALLFALFAFSFPAFAVDSFTAARNEDGSVTLKWSGGEPGKKLTVQRSVGDRYAGGTDIAEVPQADGSYTDRTADRNTTYTYRLHYGIGAYTSDVTVQPYSPGQGNTGNSSPEPKDEGGLFERAIAAVFDSLYIVLSGLMGRWGFMSVGELILQVKDNAYDLATPAPFSPEQWRILDGLYGSMAGVGLALYLIAVLVTAGRFIGAGTAKNPDARAEAVSQLWRMFFALIIIAAAPVIVRTLYILNNALVEAIRTAAGGSNNVSKILSNDWLAGLQTGSVLGTALVKIVFVWAGFWINLIFWVRDWVVSVLYVFTPVMALLWTMNKNVTAASVWLGELLTNTFLQSAYALAAAVIVVFVAVGDIGWPQKLLGVYMIITLGNMLRNGLQGLWTRWAGIEEESVAGKALGMFGLGGVAGLGRLITGSVSASSTAGAPGGTGGTGAAGSSTINLQGTAAPPGTASPTGASPGTGAATIGSPPGWTVSPGGIYIPSSGSASATGSSGSAQSAAGLSGSVQSAAGGLPASVNPLIKSMDYGRMARNVVQGTVSTVGAVGATMMPGGHHILRVAAKTAGMAAQVAGYAGGMAYHSYQRARQGGGGTMETVKKLPGAAIQTLKEGTGVQQGGIRGAAKAAFKATTAATIDAVSPNSTPVVAKRLTGSSLDGYRFRP</sequence>
<proteinExistence type="predicted"/>
<feature type="signal peptide" evidence="3">
    <location>
        <begin position="1"/>
        <end position="24"/>
    </location>
</feature>
<gene>
    <name evidence="4" type="ORF">GFC01_15315</name>
</gene>
<name>A0A6N7IVV9_9FIRM</name>
<evidence type="ECO:0000256" key="3">
    <source>
        <dbReference type="SAM" id="SignalP"/>
    </source>
</evidence>
<feature type="chain" id="PRO_5026668126" description="Fibronectin type-III domain-containing protein" evidence="3">
    <location>
        <begin position="25"/>
        <end position="676"/>
    </location>
</feature>
<comment type="caution">
    <text evidence="4">The sequence shown here is derived from an EMBL/GenBank/DDBJ whole genome shotgun (WGS) entry which is preliminary data.</text>
</comment>
<feature type="compositionally biased region" description="Low complexity" evidence="1">
    <location>
        <begin position="451"/>
        <end position="481"/>
    </location>
</feature>